<gene>
    <name evidence="2" type="ORF">CGI_10003386</name>
</gene>
<feature type="compositionally biased region" description="Basic and acidic residues" evidence="1">
    <location>
        <begin position="24"/>
        <end position="33"/>
    </location>
</feature>
<evidence type="ECO:0000256" key="1">
    <source>
        <dbReference type="SAM" id="MobiDB-lite"/>
    </source>
</evidence>
<reference evidence="2" key="1">
    <citation type="journal article" date="2012" name="Nature">
        <title>The oyster genome reveals stress adaptation and complexity of shell formation.</title>
        <authorList>
            <person name="Zhang G."/>
            <person name="Fang X."/>
            <person name="Guo X."/>
            <person name="Li L."/>
            <person name="Luo R."/>
            <person name="Xu F."/>
            <person name="Yang P."/>
            <person name="Zhang L."/>
            <person name="Wang X."/>
            <person name="Qi H."/>
            <person name="Xiong Z."/>
            <person name="Que H."/>
            <person name="Xie Y."/>
            <person name="Holland P.W."/>
            <person name="Paps J."/>
            <person name="Zhu Y."/>
            <person name="Wu F."/>
            <person name="Chen Y."/>
            <person name="Wang J."/>
            <person name="Peng C."/>
            <person name="Meng J."/>
            <person name="Yang L."/>
            <person name="Liu J."/>
            <person name="Wen B."/>
            <person name="Zhang N."/>
            <person name="Huang Z."/>
            <person name="Zhu Q."/>
            <person name="Feng Y."/>
            <person name="Mount A."/>
            <person name="Hedgecock D."/>
            <person name="Xu Z."/>
            <person name="Liu Y."/>
            <person name="Domazet-Loso T."/>
            <person name="Du Y."/>
            <person name="Sun X."/>
            <person name="Zhang S."/>
            <person name="Liu B."/>
            <person name="Cheng P."/>
            <person name="Jiang X."/>
            <person name="Li J."/>
            <person name="Fan D."/>
            <person name="Wang W."/>
            <person name="Fu W."/>
            <person name="Wang T."/>
            <person name="Wang B."/>
            <person name="Zhang J."/>
            <person name="Peng Z."/>
            <person name="Li Y."/>
            <person name="Li N."/>
            <person name="Wang J."/>
            <person name="Chen M."/>
            <person name="He Y."/>
            <person name="Tan F."/>
            <person name="Song X."/>
            <person name="Zheng Q."/>
            <person name="Huang R."/>
            <person name="Yang H."/>
            <person name="Du X."/>
            <person name="Chen L."/>
            <person name="Yang M."/>
            <person name="Gaffney P.M."/>
            <person name="Wang S."/>
            <person name="Luo L."/>
            <person name="She Z."/>
            <person name="Ming Y."/>
            <person name="Huang W."/>
            <person name="Zhang S."/>
            <person name="Huang B."/>
            <person name="Zhang Y."/>
            <person name="Qu T."/>
            <person name="Ni P."/>
            <person name="Miao G."/>
            <person name="Wang J."/>
            <person name="Wang Q."/>
            <person name="Steinberg C.E."/>
            <person name="Wang H."/>
            <person name="Li N."/>
            <person name="Qian L."/>
            <person name="Zhang G."/>
            <person name="Li Y."/>
            <person name="Yang H."/>
            <person name="Liu X."/>
            <person name="Wang J."/>
            <person name="Yin Y."/>
            <person name="Wang J."/>
        </authorList>
    </citation>
    <scope>NUCLEOTIDE SEQUENCE [LARGE SCALE GENOMIC DNA]</scope>
    <source>
        <strain evidence="2">05x7-T-G4-1.051#20</strain>
    </source>
</reference>
<feature type="region of interest" description="Disordered" evidence="1">
    <location>
        <begin position="117"/>
        <end position="138"/>
    </location>
</feature>
<accession>K1PSA3</accession>
<name>K1PSA3_MAGGI</name>
<dbReference type="HOGENOM" id="CLU_1857229_0_0_1"/>
<dbReference type="AlphaFoldDB" id="K1PSA3"/>
<sequence>MPKRKSLTGRKEREKRKLIKRQKRQDDIPHDEIGSESPADLGPPGQGSIGLPPVKEKPMARVQASPCERMHSALRLSPPRGSRLIVTKDKVASPDSPAWVCTPPRVPESDIWMMSGSAGQAQLIPPKEEEKSYYTSYW</sequence>
<organism evidence="2">
    <name type="scientific">Magallana gigas</name>
    <name type="common">Pacific oyster</name>
    <name type="synonym">Crassostrea gigas</name>
    <dbReference type="NCBI Taxonomy" id="29159"/>
    <lineage>
        <taxon>Eukaryota</taxon>
        <taxon>Metazoa</taxon>
        <taxon>Spiralia</taxon>
        <taxon>Lophotrochozoa</taxon>
        <taxon>Mollusca</taxon>
        <taxon>Bivalvia</taxon>
        <taxon>Autobranchia</taxon>
        <taxon>Pteriomorphia</taxon>
        <taxon>Ostreida</taxon>
        <taxon>Ostreoidea</taxon>
        <taxon>Ostreidae</taxon>
        <taxon>Magallana</taxon>
    </lineage>
</organism>
<dbReference type="InParanoid" id="K1PSA3"/>
<feature type="compositionally biased region" description="Basic residues" evidence="1">
    <location>
        <begin position="1"/>
        <end position="23"/>
    </location>
</feature>
<proteinExistence type="predicted"/>
<evidence type="ECO:0000313" key="2">
    <source>
        <dbReference type="EMBL" id="EKC21759.1"/>
    </source>
</evidence>
<feature type="region of interest" description="Disordered" evidence="1">
    <location>
        <begin position="1"/>
        <end position="61"/>
    </location>
</feature>
<protein>
    <submittedName>
        <fullName evidence="2">Uncharacterized protein</fullName>
    </submittedName>
</protein>
<dbReference type="EMBL" id="JH818369">
    <property type="protein sequence ID" value="EKC21759.1"/>
    <property type="molecule type" value="Genomic_DNA"/>
</dbReference>